<comment type="caution">
    <text evidence="4">The sequence shown here is derived from an EMBL/GenBank/DDBJ whole genome shotgun (WGS) entry which is preliminary data.</text>
</comment>
<evidence type="ECO:0000313" key="4">
    <source>
        <dbReference type="EMBL" id="GAV30441.1"/>
    </source>
</evidence>
<evidence type="ECO:0000313" key="5">
    <source>
        <dbReference type="Proteomes" id="UP000186136"/>
    </source>
</evidence>
<dbReference type="AlphaFoldDB" id="A0A1Q2YLS8"/>
<dbReference type="SUPFAM" id="SSF58100">
    <property type="entry name" value="Bacterial hemolysins"/>
    <property type="match status" value="1"/>
</dbReference>
<dbReference type="Proteomes" id="UP000186136">
    <property type="component" value="Unassembled WGS sequence"/>
</dbReference>
<dbReference type="Gene3D" id="1.20.5.340">
    <property type="match status" value="1"/>
</dbReference>
<comment type="similarity">
    <text evidence="1">Belongs to the UPF0612 family.</text>
</comment>
<gene>
    <name evidence="4" type="ORF">PMKS-003955</name>
</gene>
<organism evidence="4 5">
    <name type="scientific">Pichia membranifaciens</name>
    <dbReference type="NCBI Taxonomy" id="4926"/>
    <lineage>
        <taxon>Eukaryota</taxon>
        <taxon>Fungi</taxon>
        <taxon>Dikarya</taxon>
        <taxon>Ascomycota</taxon>
        <taxon>Saccharomycotina</taxon>
        <taxon>Pichiomycetes</taxon>
        <taxon>Pichiales</taxon>
        <taxon>Pichiaceae</taxon>
        <taxon>Pichia</taxon>
    </lineage>
</organism>
<reference evidence="4 5" key="1">
    <citation type="submission" date="2016-08" db="EMBL/GenBank/DDBJ databases">
        <title>Whole genome shotgun sequence of Pichia membranifaciens KS47-1.</title>
        <authorList>
            <person name="Konishi M."/>
            <person name="Ishida M."/>
            <person name="Arakawa T."/>
            <person name="Kato Y."/>
            <person name="Horiuchi J."/>
        </authorList>
    </citation>
    <scope>NUCLEOTIDE SEQUENCE [LARGE SCALE GENOMIC DNA]</scope>
    <source>
        <strain evidence="4 5">KS47-1</strain>
    </source>
</reference>
<evidence type="ECO:0000259" key="3">
    <source>
        <dbReference type="Pfam" id="PF08593"/>
    </source>
</evidence>
<protein>
    <recommendedName>
        <fullName evidence="3">Mug135-like C-terminal domain-containing protein</fullName>
    </recommendedName>
</protein>
<keyword evidence="5" id="KW-1185">Reference proteome</keyword>
<evidence type="ECO:0000256" key="2">
    <source>
        <dbReference type="SAM" id="MobiDB-lite"/>
    </source>
</evidence>
<name>A0A1Q2YLS8_9ASCO</name>
<evidence type="ECO:0000256" key="1">
    <source>
        <dbReference type="ARBA" id="ARBA00005788"/>
    </source>
</evidence>
<feature type="region of interest" description="Disordered" evidence="2">
    <location>
        <begin position="1"/>
        <end position="23"/>
    </location>
</feature>
<dbReference type="EMBL" id="BDGI01000178">
    <property type="protein sequence ID" value="GAV30441.1"/>
    <property type="molecule type" value="Genomic_DNA"/>
</dbReference>
<feature type="domain" description="Mug135-like C-terminal" evidence="3">
    <location>
        <begin position="156"/>
        <end position="230"/>
    </location>
</feature>
<dbReference type="InterPro" id="IPR013902">
    <property type="entry name" value="Mug135-like_C"/>
</dbReference>
<accession>A0A1Q2YLS8</accession>
<dbReference type="Pfam" id="PF08593">
    <property type="entry name" value="Mug135_C"/>
    <property type="match status" value="1"/>
</dbReference>
<sequence>MDPLDLQQPSGPVDEPQNPLNEELDIPDDVFINQENVAPPQPKTRANVMQFEQELSQKAGMANDEVYRARKRVERVETAKYKVQKALTQTNNENSLIALIRTISNDIGSINRNISTMQTTISAMQTTISAMQTDINSIKDEVSGMKPLMLYVRTSENARRRELREPPIPVPFLVGEGPDGTDLPSINSVEDIELLDLEQLRRFLTGYNVRYASRTSRVNMKIMLRDTLGFCTVNDMRMNFS</sequence>
<proteinExistence type="inferred from homology"/>
<dbReference type="OrthoDB" id="10310784at2759"/>